<evidence type="ECO:0000313" key="3">
    <source>
        <dbReference type="Proteomes" id="UP001305606"/>
    </source>
</evidence>
<name>A0ABY9V6M0_9ACTN</name>
<evidence type="ECO:0008006" key="4">
    <source>
        <dbReference type="Google" id="ProtNLM"/>
    </source>
</evidence>
<reference evidence="2 3" key="1">
    <citation type="submission" date="2023-02" db="EMBL/GenBank/DDBJ databases">
        <title>Streptomyces sp. SCA4-21 with antifungal activity against Fusarium oxysporum f. sp. cubense, Streptomyces sp. SCA2-17 with antifungal activity against Fusarium oxysporum f. sp. cubense.</title>
        <authorList>
            <person name="Qi D."/>
        </authorList>
    </citation>
    <scope>NUCLEOTIDE SEQUENCE [LARGE SCALE GENOMIC DNA]</scope>
    <source>
        <strain evidence="2 3">SCA4-21</strain>
    </source>
</reference>
<gene>
    <name evidence="2" type="ORF">PS467_21150</name>
</gene>
<dbReference type="EMBL" id="CP117522">
    <property type="protein sequence ID" value="WNE97659.1"/>
    <property type="molecule type" value="Genomic_DNA"/>
</dbReference>
<accession>A0ABY9V6M0</accession>
<dbReference type="Proteomes" id="UP001305606">
    <property type="component" value="Chromosome"/>
</dbReference>
<dbReference type="RefSeq" id="WP_311036593.1">
    <property type="nucleotide sequence ID" value="NZ_CP117522.1"/>
</dbReference>
<proteinExistence type="predicted"/>
<feature type="region of interest" description="Disordered" evidence="1">
    <location>
        <begin position="66"/>
        <end position="92"/>
    </location>
</feature>
<sequence length="92" mass="10651">METAVEVMVEHADESRPSRTMVIERTRARVIAWFGAAVVPQPSRTTAFRLLEELERRHPLFRLSTQRNRDIAGRPEGQYGKLRLNCPRNTGY</sequence>
<organism evidence="2 3">
    <name type="scientific">Streptomyces luomodiensis</name>
    <dbReference type="NCBI Taxonomy" id="3026192"/>
    <lineage>
        <taxon>Bacteria</taxon>
        <taxon>Bacillati</taxon>
        <taxon>Actinomycetota</taxon>
        <taxon>Actinomycetes</taxon>
        <taxon>Kitasatosporales</taxon>
        <taxon>Streptomycetaceae</taxon>
        <taxon>Streptomyces</taxon>
    </lineage>
</organism>
<keyword evidence="3" id="KW-1185">Reference proteome</keyword>
<protein>
    <recommendedName>
        <fullName evidence="4">Transposase</fullName>
    </recommendedName>
</protein>
<evidence type="ECO:0000313" key="2">
    <source>
        <dbReference type="EMBL" id="WNE97659.1"/>
    </source>
</evidence>
<evidence type="ECO:0000256" key="1">
    <source>
        <dbReference type="SAM" id="MobiDB-lite"/>
    </source>
</evidence>